<evidence type="ECO:0000256" key="1">
    <source>
        <dbReference type="SAM" id="Phobius"/>
    </source>
</evidence>
<keyword evidence="1" id="KW-0812">Transmembrane</keyword>
<keyword evidence="1" id="KW-0472">Membrane</keyword>
<evidence type="ECO:0000313" key="3">
    <source>
        <dbReference type="Proteomes" id="UP000290253"/>
    </source>
</evidence>
<dbReference type="RefSeq" id="WP_129207161.1">
    <property type="nucleotide sequence ID" value="NZ_BMGU01000001.1"/>
</dbReference>
<protein>
    <submittedName>
        <fullName evidence="2">Uncharacterized protein</fullName>
    </submittedName>
</protein>
<name>A0A4V1NVW9_9BACT</name>
<accession>A0A4V1NVW9</accession>
<dbReference type="Proteomes" id="UP000290253">
    <property type="component" value="Unassembled WGS sequence"/>
</dbReference>
<sequence length="148" mass="16447">MKPERVGRGLGVGLRVASGMIREKASQAAQSAQQQAPVYAERAAEQAQRATERARAVKREGKRFGESIWGPFVHAGGVLWLEITGVFFAVFGLFFIQSAWKIHQGWRAGAEHVHFVAYAALAAIFFWFAVSSFLGARKKERRKRASAR</sequence>
<gene>
    <name evidence="2" type="ORF">ESZ00_05625</name>
</gene>
<comment type="caution">
    <text evidence="2">The sequence shown here is derived from an EMBL/GenBank/DDBJ whole genome shotgun (WGS) entry which is preliminary data.</text>
</comment>
<feature type="transmembrane region" description="Helical" evidence="1">
    <location>
        <begin position="68"/>
        <end position="95"/>
    </location>
</feature>
<organism evidence="2 3">
    <name type="scientific">Silvibacterium dinghuense</name>
    <dbReference type="NCBI Taxonomy" id="1560006"/>
    <lineage>
        <taxon>Bacteria</taxon>
        <taxon>Pseudomonadati</taxon>
        <taxon>Acidobacteriota</taxon>
        <taxon>Terriglobia</taxon>
        <taxon>Terriglobales</taxon>
        <taxon>Acidobacteriaceae</taxon>
        <taxon>Silvibacterium</taxon>
    </lineage>
</organism>
<dbReference type="AlphaFoldDB" id="A0A4V1NVW9"/>
<feature type="transmembrane region" description="Helical" evidence="1">
    <location>
        <begin position="115"/>
        <end position="136"/>
    </location>
</feature>
<keyword evidence="1" id="KW-1133">Transmembrane helix</keyword>
<dbReference type="OrthoDB" id="122357at2"/>
<proteinExistence type="predicted"/>
<evidence type="ECO:0000313" key="2">
    <source>
        <dbReference type="EMBL" id="RXS97382.1"/>
    </source>
</evidence>
<dbReference type="EMBL" id="SDMK01000001">
    <property type="protein sequence ID" value="RXS97382.1"/>
    <property type="molecule type" value="Genomic_DNA"/>
</dbReference>
<reference evidence="2 3" key="1">
    <citation type="journal article" date="2016" name="Int. J. Syst. Evol. Microbiol.">
        <title>Acidipila dinghuensis sp. nov., an acidobacterium isolated from forest soil.</title>
        <authorList>
            <person name="Jiang Y.W."/>
            <person name="Wang J."/>
            <person name="Chen M.H."/>
            <person name="Lv Y.Y."/>
            <person name="Qiu L.H."/>
        </authorList>
    </citation>
    <scope>NUCLEOTIDE SEQUENCE [LARGE SCALE GENOMIC DNA]</scope>
    <source>
        <strain evidence="2 3">DHOF10</strain>
    </source>
</reference>
<keyword evidence="3" id="KW-1185">Reference proteome</keyword>